<feature type="chain" id="PRO_5033000730" evidence="2">
    <location>
        <begin position="19"/>
        <end position="531"/>
    </location>
</feature>
<reference evidence="3" key="1">
    <citation type="submission" date="2018-11" db="EMBL/GenBank/DDBJ databases">
        <authorList>
            <person name="Alioto T."/>
            <person name="Alioto T."/>
        </authorList>
    </citation>
    <scope>NUCLEOTIDE SEQUENCE</scope>
</reference>
<feature type="compositionally biased region" description="Basic residues" evidence="1">
    <location>
        <begin position="448"/>
        <end position="472"/>
    </location>
</feature>
<feature type="region of interest" description="Disordered" evidence="1">
    <location>
        <begin position="447"/>
        <end position="531"/>
    </location>
</feature>
<dbReference type="OrthoDB" id="6137246at2759"/>
<sequence length="531" mass="60995">MRGLIVTILSSLIICMYGTPLNPPRYCNPCQGGKYTSLIPRRDYGVTKDALSNEVVNFYQVLNTAYTRESAALTQSPSRNDFRDLTPPCPKPTRHSIRAWITCVYDKLSDTLKNVTDNSIYSSTLNTNDIVAAGRKVLCHFKLVLIQTTGSHDSHFQTELSDNSCSPIPQLRMVTPGPRLFDKTLESLRVARNILYKTNETLVRNVLVISICVVATCFACLNSNPITGKDFGVTVDVVAHDVTMLLDFLNLTFQKESKHLTVKLQSGGKQLNCTFSNKSDDEKIKWIFCAYNAIYDILQSIRDKYGLSFETAEKIMTYITRILCDFKLYIMQLQNTDDDIVKHLPGCSSRKCKEKELKMLEMLRSLRDAMNIVGSIKKSVRQVFEIDEIKEDILESTVQNVIQTTVQSITQVSTNSVISTTDKSILENVTDTSLKDANITTVNNVSNRKAHRPNRMRKNKKKRKNRKCRNRKGKQENRKCKRRNKNRRKNRKGKRQNRKADRRNGRKKLKNRKKNKNHSTRKDKRRNKTRH</sequence>
<proteinExistence type="predicted"/>
<protein>
    <submittedName>
        <fullName evidence="3">Uncharacterized protein</fullName>
    </submittedName>
</protein>
<keyword evidence="2" id="KW-0732">Signal</keyword>
<evidence type="ECO:0000313" key="4">
    <source>
        <dbReference type="Proteomes" id="UP000596742"/>
    </source>
</evidence>
<feature type="compositionally biased region" description="Basic residues" evidence="1">
    <location>
        <begin position="504"/>
        <end position="531"/>
    </location>
</feature>
<accession>A0A8B6FUC2</accession>
<feature type="compositionally biased region" description="Basic residues" evidence="1">
    <location>
        <begin position="479"/>
        <end position="497"/>
    </location>
</feature>
<dbReference type="AlphaFoldDB" id="A0A8B6FUC2"/>
<gene>
    <name evidence="3" type="ORF">MGAL_10B066899</name>
</gene>
<evidence type="ECO:0000256" key="1">
    <source>
        <dbReference type="SAM" id="MobiDB-lite"/>
    </source>
</evidence>
<keyword evidence="4" id="KW-1185">Reference proteome</keyword>
<feature type="signal peptide" evidence="2">
    <location>
        <begin position="1"/>
        <end position="18"/>
    </location>
</feature>
<evidence type="ECO:0000256" key="2">
    <source>
        <dbReference type="SAM" id="SignalP"/>
    </source>
</evidence>
<organism evidence="3 4">
    <name type="scientific">Mytilus galloprovincialis</name>
    <name type="common">Mediterranean mussel</name>
    <dbReference type="NCBI Taxonomy" id="29158"/>
    <lineage>
        <taxon>Eukaryota</taxon>
        <taxon>Metazoa</taxon>
        <taxon>Spiralia</taxon>
        <taxon>Lophotrochozoa</taxon>
        <taxon>Mollusca</taxon>
        <taxon>Bivalvia</taxon>
        <taxon>Autobranchia</taxon>
        <taxon>Pteriomorphia</taxon>
        <taxon>Mytilida</taxon>
        <taxon>Mytiloidea</taxon>
        <taxon>Mytilidae</taxon>
        <taxon>Mytilinae</taxon>
        <taxon>Mytilus</taxon>
    </lineage>
</organism>
<comment type="caution">
    <text evidence="3">The sequence shown here is derived from an EMBL/GenBank/DDBJ whole genome shotgun (WGS) entry which is preliminary data.</text>
</comment>
<name>A0A8B6FUC2_MYTGA</name>
<evidence type="ECO:0000313" key="3">
    <source>
        <dbReference type="EMBL" id="VDI55417.1"/>
    </source>
</evidence>
<dbReference type="EMBL" id="UYJE01007504">
    <property type="protein sequence ID" value="VDI55417.1"/>
    <property type="molecule type" value="Genomic_DNA"/>
</dbReference>
<dbReference type="Proteomes" id="UP000596742">
    <property type="component" value="Unassembled WGS sequence"/>
</dbReference>